<dbReference type="Proteomes" id="UP001597046">
    <property type="component" value="Unassembled WGS sequence"/>
</dbReference>
<keyword evidence="2" id="KW-1185">Reference proteome</keyword>
<evidence type="ECO:0000313" key="1">
    <source>
        <dbReference type="EMBL" id="MFD1056030.1"/>
    </source>
</evidence>
<evidence type="ECO:0000313" key="2">
    <source>
        <dbReference type="Proteomes" id="UP001597046"/>
    </source>
</evidence>
<dbReference type="RefSeq" id="WP_386054060.1">
    <property type="nucleotide sequence ID" value="NZ_JBHTKH010000014.1"/>
</dbReference>
<name>A0ABW3N2R1_9MICO</name>
<accession>A0ABW3N2R1</accession>
<reference evidence="2" key="1">
    <citation type="journal article" date="2019" name="Int. J. Syst. Evol. Microbiol.">
        <title>The Global Catalogue of Microorganisms (GCM) 10K type strain sequencing project: providing services to taxonomists for standard genome sequencing and annotation.</title>
        <authorList>
            <consortium name="The Broad Institute Genomics Platform"/>
            <consortium name="The Broad Institute Genome Sequencing Center for Infectious Disease"/>
            <person name="Wu L."/>
            <person name="Ma J."/>
        </authorList>
    </citation>
    <scope>NUCLEOTIDE SEQUENCE [LARGE SCALE GENOMIC DNA]</scope>
    <source>
        <strain evidence="2">CCUG 57508</strain>
    </source>
</reference>
<protein>
    <submittedName>
        <fullName evidence="1">Uncharacterized protein</fullName>
    </submittedName>
</protein>
<sequence length="48" mass="5418">MATGTSTDEKRNLLLADAAYPFSGECRFRHPWAVRRHPHCDLADVHPA</sequence>
<proteinExistence type="predicted"/>
<organism evidence="1 2">
    <name type="scientific">Terrabacter terrigena</name>
    <dbReference type="NCBI Taxonomy" id="574718"/>
    <lineage>
        <taxon>Bacteria</taxon>
        <taxon>Bacillati</taxon>
        <taxon>Actinomycetota</taxon>
        <taxon>Actinomycetes</taxon>
        <taxon>Micrococcales</taxon>
        <taxon>Intrasporangiaceae</taxon>
        <taxon>Terrabacter</taxon>
    </lineage>
</organism>
<comment type="caution">
    <text evidence="1">The sequence shown here is derived from an EMBL/GenBank/DDBJ whole genome shotgun (WGS) entry which is preliminary data.</text>
</comment>
<dbReference type="EMBL" id="JBHTKH010000014">
    <property type="protein sequence ID" value="MFD1056030.1"/>
    <property type="molecule type" value="Genomic_DNA"/>
</dbReference>
<gene>
    <name evidence="1" type="ORF">ACFQ2V_17085</name>
</gene>